<keyword evidence="1 5" id="KW-0678">Repressor</keyword>
<evidence type="ECO:0000259" key="6">
    <source>
        <dbReference type="Pfam" id="PF01628"/>
    </source>
</evidence>
<dbReference type="AlphaFoldDB" id="A0A0B6WUY2"/>
<dbReference type="EMBL" id="CBXV010000002">
    <property type="protein sequence ID" value="CDM64557.1"/>
    <property type="molecule type" value="Genomic_DNA"/>
</dbReference>
<evidence type="ECO:0000313" key="7">
    <source>
        <dbReference type="EMBL" id="CDM64557.1"/>
    </source>
</evidence>
<dbReference type="RefSeq" id="WP_060635261.1">
    <property type="nucleotide sequence ID" value="NZ_CBXV010000002.1"/>
</dbReference>
<evidence type="ECO:0000256" key="2">
    <source>
        <dbReference type="ARBA" id="ARBA00023015"/>
    </source>
</evidence>
<dbReference type="SUPFAM" id="SSF46785">
    <property type="entry name" value="Winged helix' DNA-binding domain"/>
    <property type="match status" value="1"/>
</dbReference>
<dbReference type="Pfam" id="PF01628">
    <property type="entry name" value="HrcA"/>
    <property type="match status" value="1"/>
</dbReference>
<dbReference type="PIRSF" id="PIRSF005485">
    <property type="entry name" value="HrcA"/>
    <property type="match status" value="1"/>
</dbReference>
<dbReference type="SUPFAM" id="SSF55781">
    <property type="entry name" value="GAF domain-like"/>
    <property type="match status" value="1"/>
</dbReference>
<accession>A0A0B6WUY2</accession>
<reference evidence="7 8" key="1">
    <citation type="submission" date="2013-12" db="EMBL/GenBank/DDBJ databases">
        <authorList>
            <person name="Stott M."/>
        </authorList>
    </citation>
    <scope>NUCLEOTIDE SEQUENCE [LARGE SCALE GENOMIC DNA]</scope>
    <source>
        <strain evidence="7 8">K22</strain>
    </source>
</reference>
<dbReference type="Gene3D" id="3.30.390.60">
    <property type="entry name" value="Heat-inducible transcription repressor hrca homolog, domain 3"/>
    <property type="match status" value="1"/>
</dbReference>
<dbReference type="OrthoDB" id="9783139at2"/>
<protein>
    <recommendedName>
        <fullName evidence="5">Heat-inducible transcription repressor HrcA</fullName>
    </recommendedName>
</protein>
<dbReference type="GO" id="GO:0045892">
    <property type="term" value="P:negative regulation of DNA-templated transcription"/>
    <property type="evidence" value="ECO:0007669"/>
    <property type="project" value="UniProtKB-UniRule"/>
</dbReference>
<dbReference type="InterPro" id="IPR002571">
    <property type="entry name" value="HrcA"/>
</dbReference>
<evidence type="ECO:0000256" key="4">
    <source>
        <dbReference type="ARBA" id="ARBA00023163"/>
    </source>
</evidence>
<gene>
    <name evidence="5" type="primary">hrcA</name>
    <name evidence="7" type="ORF">PYK22_00551</name>
</gene>
<dbReference type="PANTHER" id="PTHR34824:SF1">
    <property type="entry name" value="HEAT-INDUCIBLE TRANSCRIPTION REPRESSOR HRCA"/>
    <property type="match status" value="1"/>
</dbReference>
<sequence>MVSMGHRQPSRWLPDARAQAILAAIVREHIATGEPVGSRTVSERCAGEARWSPATIRNVMAELEEAGFVEQPHTSAGRIPTDKGYRFYVDHMISEARLPKGDRLAIRRAITRLQDEEDPERLMERVSHLLSELTNNVGIAFSPPMADNRLQHVEFVKLADERALVVLVFAPNIIQHRLIRLDEPMAQEELDRAARYLNAEFKGRSLVAIRAELMRRLREEEALYNKLLRQAALLCERSFAEAEKERGEVYVDGASNILTKPDFSDLETLRELLRTLEERSRLVRIINECLARDPCANAVQIMIGRENLAPALRNCSMITAPYRIADGSFGALGVVGPMRIEYERVIALVNHVARILEQKFSAASVAV</sequence>
<keyword evidence="8" id="KW-1185">Reference proteome</keyword>
<dbReference type="InterPro" id="IPR029016">
    <property type="entry name" value="GAF-like_dom_sf"/>
</dbReference>
<evidence type="ECO:0000313" key="8">
    <source>
        <dbReference type="Proteomes" id="UP000031518"/>
    </source>
</evidence>
<evidence type="ECO:0000256" key="5">
    <source>
        <dbReference type="HAMAP-Rule" id="MF_00081"/>
    </source>
</evidence>
<evidence type="ECO:0000256" key="1">
    <source>
        <dbReference type="ARBA" id="ARBA00022491"/>
    </source>
</evidence>
<dbReference type="Gene3D" id="3.30.450.40">
    <property type="match status" value="1"/>
</dbReference>
<reference evidence="7 8" key="2">
    <citation type="submission" date="2015-01" db="EMBL/GenBank/DDBJ databases">
        <title>Complete genome sequence of Pyrinomonas methylaliphatogenes type strain K22T.</title>
        <authorList>
            <person name="Lee K.C.Y."/>
            <person name="Power J.F."/>
            <person name="Dunfield P.F."/>
            <person name="Morgan X.C."/>
            <person name="Huttenhower C."/>
            <person name="Stott M.B."/>
        </authorList>
    </citation>
    <scope>NUCLEOTIDE SEQUENCE [LARGE SCALE GENOMIC DNA]</scope>
    <source>
        <strain evidence="7 8">K22</strain>
    </source>
</reference>
<feature type="domain" description="Heat-inducible transcription repressor HrcA C-terminal" evidence="6">
    <location>
        <begin position="120"/>
        <end position="346"/>
    </location>
</feature>
<dbReference type="InterPro" id="IPR036388">
    <property type="entry name" value="WH-like_DNA-bd_sf"/>
</dbReference>
<dbReference type="Gene3D" id="1.10.10.10">
    <property type="entry name" value="Winged helix-like DNA-binding domain superfamily/Winged helix DNA-binding domain"/>
    <property type="match status" value="1"/>
</dbReference>
<dbReference type="PANTHER" id="PTHR34824">
    <property type="entry name" value="HEAT-INDUCIBLE TRANSCRIPTION REPRESSOR HRCA"/>
    <property type="match status" value="1"/>
</dbReference>
<keyword evidence="4 5" id="KW-0804">Transcription</keyword>
<dbReference type="InterPro" id="IPR036390">
    <property type="entry name" value="WH_DNA-bd_sf"/>
</dbReference>
<dbReference type="NCBIfam" id="TIGR00331">
    <property type="entry name" value="hrcA"/>
    <property type="match status" value="1"/>
</dbReference>
<keyword evidence="3 5" id="KW-0346">Stress response</keyword>
<name>A0A0B6WUY2_9BACT</name>
<evidence type="ECO:0000256" key="3">
    <source>
        <dbReference type="ARBA" id="ARBA00023016"/>
    </source>
</evidence>
<dbReference type="STRING" id="454194.PYK22_00551"/>
<dbReference type="InterPro" id="IPR021153">
    <property type="entry name" value="HrcA_C"/>
</dbReference>
<comment type="similarity">
    <text evidence="5">Belongs to the HrcA family.</text>
</comment>
<dbReference type="GO" id="GO:0003677">
    <property type="term" value="F:DNA binding"/>
    <property type="evidence" value="ECO:0007669"/>
    <property type="project" value="InterPro"/>
</dbReference>
<comment type="function">
    <text evidence="5">Negative regulator of class I heat shock genes (grpE-dnaK-dnaJ and groELS operons). Prevents heat-shock induction of these operons.</text>
</comment>
<keyword evidence="2 5" id="KW-0805">Transcription regulation</keyword>
<dbReference type="InterPro" id="IPR023120">
    <property type="entry name" value="WHTH_transcript_rep_HrcA_IDD"/>
</dbReference>
<dbReference type="HAMAP" id="MF_00081">
    <property type="entry name" value="HrcA"/>
    <property type="match status" value="1"/>
</dbReference>
<dbReference type="Proteomes" id="UP000031518">
    <property type="component" value="Unassembled WGS sequence"/>
</dbReference>
<proteinExistence type="inferred from homology"/>
<organism evidence="7 8">
    <name type="scientific">Pyrinomonas methylaliphatogenes</name>
    <dbReference type="NCBI Taxonomy" id="454194"/>
    <lineage>
        <taxon>Bacteria</taxon>
        <taxon>Pseudomonadati</taxon>
        <taxon>Acidobacteriota</taxon>
        <taxon>Blastocatellia</taxon>
        <taxon>Blastocatellales</taxon>
        <taxon>Pyrinomonadaceae</taxon>
        <taxon>Pyrinomonas</taxon>
    </lineage>
</organism>